<feature type="site" description="Lowers pKa of active site Tyr" evidence="6">
    <location>
        <position position="80"/>
    </location>
</feature>
<dbReference type="OrthoDB" id="416253at2759"/>
<feature type="binding site" evidence="5">
    <location>
        <position position="111"/>
    </location>
    <ligand>
        <name>substrate</name>
    </ligand>
</feature>
<evidence type="ECO:0000256" key="4">
    <source>
        <dbReference type="PIRSR" id="PIRSR000097-1"/>
    </source>
</evidence>
<dbReference type="InterPro" id="IPR036812">
    <property type="entry name" value="NAD(P)_OxRdtase_dom_sf"/>
</dbReference>
<dbReference type="PANTHER" id="PTHR43827">
    <property type="entry name" value="2,5-DIKETO-D-GLUCONIC ACID REDUCTASE"/>
    <property type="match status" value="1"/>
</dbReference>
<dbReference type="PANTHER" id="PTHR43827:SF3">
    <property type="entry name" value="NADP-DEPENDENT OXIDOREDUCTASE DOMAIN-CONTAINING PROTEIN"/>
    <property type="match status" value="1"/>
</dbReference>
<feature type="domain" description="NADP-dependent oxidoreductase" evidence="7">
    <location>
        <begin position="22"/>
        <end position="276"/>
    </location>
</feature>
<dbReference type="AlphaFoldDB" id="A0A139H783"/>
<dbReference type="InterPro" id="IPR020471">
    <property type="entry name" value="AKR"/>
</dbReference>
<gene>
    <name evidence="8" type="ORF">AC578_4658</name>
</gene>
<dbReference type="InterPro" id="IPR018170">
    <property type="entry name" value="Aldo/ket_reductase_CS"/>
</dbReference>
<evidence type="ECO:0000313" key="9">
    <source>
        <dbReference type="Proteomes" id="UP000070133"/>
    </source>
</evidence>
<dbReference type="SUPFAM" id="SSF51430">
    <property type="entry name" value="NAD(P)-linked oxidoreductase"/>
    <property type="match status" value="1"/>
</dbReference>
<evidence type="ECO:0000313" key="8">
    <source>
        <dbReference type="EMBL" id="KXS98340.1"/>
    </source>
</evidence>
<dbReference type="Gene3D" id="3.20.20.100">
    <property type="entry name" value="NADP-dependent oxidoreductase domain"/>
    <property type="match status" value="1"/>
</dbReference>
<evidence type="ECO:0000256" key="6">
    <source>
        <dbReference type="PIRSR" id="PIRSR000097-3"/>
    </source>
</evidence>
<protein>
    <recommendedName>
        <fullName evidence="7">NADP-dependent oxidoreductase domain-containing protein</fullName>
    </recommendedName>
</protein>
<dbReference type="PROSITE" id="PS00062">
    <property type="entry name" value="ALDOKETO_REDUCTASE_2"/>
    <property type="match status" value="1"/>
</dbReference>
<evidence type="ECO:0000256" key="3">
    <source>
        <dbReference type="ARBA" id="ARBA00023002"/>
    </source>
</evidence>
<comment type="caution">
    <text evidence="8">The sequence shown here is derived from an EMBL/GenBank/DDBJ whole genome shotgun (WGS) entry which is preliminary data.</text>
</comment>
<sequence>MAAAKITEKKYQLNSGYDIPAIGLGTWQSGPNEVATAVEAALRLGYRHIDTAAAYGNEAEVGAGIKASGVPRNEIFLTTKLKESHLHRAAAALDESLQKLGTTYVDLYLVHWPCPVSETDPKKAQPDWDIVKTWTDMQKLPATGKVRSIGVSNFGKNHLDQLFHAPDFSIPPAVNQVEIHPCYPSAKLLAYNASKNIHTTAYSCLGSTDSPLYANNALLKIAQAKGKTVQQVLLRWGLNRGYSVIPKSVTPTRIQANFELDGWDLTAEETKAIDAIPERFKVCDGTFLPNDGKDAALFLDDE</sequence>
<organism evidence="8 9">
    <name type="scientific">Pseudocercospora eumusae</name>
    <dbReference type="NCBI Taxonomy" id="321146"/>
    <lineage>
        <taxon>Eukaryota</taxon>
        <taxon>Fungi</taxon>
        <taxon>Dikarya</taxon>
        <taxon>Ascomycota</taxon>
        <taxon>Pezizomycotina</taxon>
        <taxon>Dothideomycetes</taxon>
        <taxon>Dothideomycetidae</taxon>
        <taxon>Mycosphaerellales</taxon>
        <taxon>Mycosphaerellaceae</taxon>
        <taxon>Pseudocercospora</taxon>
    </lineage>
</organism>
<dbReference type="PRINTS" id="PR00069">
    <property type="entry name" value="ALDKETRDTASE"/>
</dbReference>
<comment type="similarity">
    <text evidence="1">Belongs to the aldo/keto reductase family.</text>
</comment>
<feature type="active site" description="Proton donor" evidence="4">
    <location>
        <position position="55"/>
    </location>
</feature>
<dbReference type="FunFam" id="3.20.20.100:FF:000002">
    <property type="entry name" value="2,5-diketo-D-gluconic acid reductase A"/>
    <property type="match status" value="1"/>
</dbReference>
<dbReference type="Pfam" id="PF00248">
    <property type="entry name" value="Aldo_ket_red"/>
    <property type="match status" value="1"/>
</dbReference>
<dbReference type="PROSITE" id="PS00798">
    <property type="entry name" value="ALDOKETO_REDUCTASE_1"/>
    <property type="match status" value="1"/>
</dbReference>
<accession>A0A139H783</accession>
<dbReference type="PROSITE" id="PS00063">
    <property type="entry name" value="ALDOKETO_REDUCTASE_3"/>
    <property type="match status" value="1"/>
</dbReference>
<reference evidence="8 9" key="1">
    <citation type="submission" date="2015-07" db="EMBL/GenBank/DDBJ databases">
        <title>Comparative genomics of the Sigatoka disease complex on banana suggests a link between parallel evolutionary changes in Pseudocercospora fijiensis and Pseudocercospora eumusae and increased virulence on the banana host.</title>
        <authorList>
            <person name="Chang T.-C."/>
            <person name="Salvucci A."/>
            <person name="Crous P.W."/>
            <person name="Stergiopoulos I."/>
        </authorList>
    </citation>
    <scope>NUCLEOTIDE SEQUENCE [LARGE SCALE GENOMIC DNA]</scope>
    <source>
        <strain evidence="8 9">CBS 114824</strain>
    </source>
</reference>
<evidence type="ECO:0000259" key="7">
    <source>
        <dbReference type="Pfam" id="PF00248"/>
    </source>
</evidence>
<evidence type="ECO:0000256" key="1">
    <source>
        <dbReference type="ARBA" id="ARBA00007905"/>
    </source>
</evidence>
<keyword evidence="2" id="KW-0521">NADP</keyword>
<name>A0A139H783_9PEZI</name>
<dbReference type="EMBL" id="LFZN01000115">
    <property type="protein sequence ID" value="KXS98340.1"/>
    <property type="molecule type" value="Genomic_DNA"/>
</dbReference>
<dbReference type="PIRSF" id="PIRSF000097">
    <property type="entry name" value="AKR"/>
    <property type="match status" value="1"/>
</dbReference>
<keyword evidence="9" id="KW-1185">Reference proteome</keyword>
<dbReference type="Proteomes" id="UP000070133">
    <property type="component" value="Unassembled WGS sequence"/>
</dbReference>
<dbReference type="InterPro" id="IPR023210">
    <property type="entry name" value="NADP_OxRdtase_dom"/>
</dbReference>
<dbReference type="GO" id="GO:0016616">
    <property type="term" value="F:oxidoreductase activity, acting on the CH-OH group of donors, NAD or NADP as acceptor"/>
    <property type="evidence" value="ECO:0007669"/>
    <property type="project" value="UniProtKB-ARBA"/>
</dbReference>
<evidence type="ECO:0000256" key="2">
    <source>
        <dbReference type="ARBA" id="ARBA00022857"/>
    </source>
</evidence>
<proteinExistence type="inferred from homology"/>
<keyword evidence="3" id="KW-0560">Oxidoreductase</keyword>
<evidence type="ECO:0000256" key="5">
    <source>
        <dbReference type="PIRSR" id="PIRSR000097-2"/>
    </source>
</evidence>
<dbReference type="STRING" id="321146.A0A139H783"/>